<organism evidence="2">
    <name type="scientific">marine metagenome</name>
    <dbReference type="NCBI Taxonomy" id="408172"/>
    <lineage>
        <taxon>unclassified sequences</taxon>
        <taxon>metagenomes</taxon>
        <taxon>ecological metagenomes</taxon>
    </lineage>
</organism>
<name>A0A382ALT1_9ZZZZ</name>
<accession>A0A382ALT1</accession>
<evidence type="ECO:0000259" key="1">
    <source>
        <dbReference type="Pfam" id="PF07587"/>
    </source>
</evidence>
<dbReference type="AlphaFoldDB" id="A0A382ALT1"/>
<protein>
    <recommendedName>
        <fullName evidence="1">DUF1553 domain-containing protein</fullName>
    </recommendedName>
</protein>
<reference evidence="2" key="1">
    <citation type="submission" date="2018-05" db="EMBL/GenBank/DDBJ databases">
        <authorList>
            <person name="Lanie J.A."/>
            <person name="Ng W.-L."/>
            <person name="Kazmierczak K.M."/>
            <person name="Andrzejewski T.M."/>
            <person name="Davidsen T.M."/>
            <person name="Wayne K.J."/>
            <person name="Tettelin H."/>
            <person name="Glass J.I."/>
            <person name="Rusch D."/>
            <person name="Podicherti R."/>
            <person name="Tsui H.-C.T."/>
            <person name="Winkler M.E."/>
        </authorList>
    </citation>
    <scope>NUCLEOTIDE SEQUENCE</scope>
</reference>
<evidence type="ECO:0000313" key="2">
    <source>
        <dbReference type="EMBL" id="SVB02466.1"/>
    </source>
</evidence>
<dbReference type="InterPro" id="IPR022655">
    <property type="entry name" value="DUF1553"/>
</dbReference>
<feature type="domain" description="DUF1553" evidence="1">
    <location>
        <begin position="1"/>
        <end position="210"/>
    </location>
</feature>
<dbReference type="PANTHER" id="PTHR35889:SF3">
    <property type="entry name" value="F-BOX DOMAIN-CONTAINING PROTEIN"/>
    <property type="match status" value="1"/>
</dbReference>
<dbReference type="PANTHER" id="PTHR35889">
    <property type="entry name" value="CYCLOINULO-OLIGOSACCHARIDE FRUCTANOTRANSFERASE-RELATED"/>
    <property type="match status" value="1"/>
</dbReference>
<proteinExistence type="predicted"/>
<dbReference type="EMBL" id="UINC01025935">
    <property type="protein sequence ID" value="SVB02466.1"/>
    <property type="molecule type" value="Genomic_DNA"/>
</dbReference>
<gene>
    <name evidence="2" type="ORF">METZ01_LOCUS155320</name>
</gene>
<dbReference type="Pfam" id="PF07587">
    <property type="entry name" value="PSD1"/>
    <property type="match status" value="1"/>
</dbReference>
<sequence length="238" mass="26608">MFGSGLVITPSDFGVRAEPPSHPKMLDFLAADFVDTGWSVKALIRGIVTSSTYQQGETVHPKYAERDPGNRLLWQMNRKRLDFEAMRDSVLSVSGNLTLKQGGRSVHIANKPDARCRTVYGFVDRQNLPNLFRTFDFAGPDTTCPQRFTTTVPQQALYLLNSPFIEAQAKRLGARSGVTSADDEERIRVIYRLAYQREPSAEELALAKGFVDEFVPSAAAWERLGQALLVSNEMMFVD</sequence>